<evidence type="ECO:0000256" key="1">
    <source>
        <dbReference type="SAM" id="MobiDB-lite"/>
    </source>
</evidence>
<sequence length="60" mass="6617">METICLGKNRKLTMSARGNVISYCECRVCKGQNQSEDKTEEGALRQSEVDSSGCNKTNSK</sequence>
<protein>
    <submittedName>
        <fullName evidence="2">Uncharacterized protein</fullName>
    </submittedName>
</protein>
<dbReference type="EMBL" id="LAZR01000616">
    <property type="protein sequence ID" value="KKN62655.1"/>
    <property type="molecule type" value="Genomic_DNA"/>
</dbReference>
<accession>A0A0F9S1N5</accession>
<comment type="caution">
    <text evidence="2">The sequence shown here is derived from an EMBL/GenBank/DDBJ whole genome shotgun (WGS) entry which is preliminary data.</text>
</comment>
<gene>
    <name evidence="2" type="ORF">LCGC14_0509160</name>
</gene>
<evidence type="ECO:0000313" key="2">
    <source>
        <dbReference type="EMBL" id="KKN62655.1"/>
    </source>
</evidence>
<reference evidence="2" key="1">
    <citation type="journal article" date="2015" name="Nature">
        <title>Complex archaea that bridge the gap between prokaryotes and eukaryotes.</title>
        <authorList>
            <person name="Spang A."/>
            <person name="Saw J.H."/>
            <person name="Jorgensen S.L."/>
            <person name="Zaremba-Niedzwiedzka K."/>
            <person name="Martijn J."/>
            <person name="Lind A.E."/>
            <person name="van Eijk R."/>
            <person name="Schleper C."/>
            <person name="Guy L."/>
            <person name="Ettema T.J."/>
        </authorList>
    </citation>
    <scope>NUCLEOTIDE SEQUENCE</scope>
</reference>
<name>A0A0F9S1N5_9ZZZZ</name>
<proteinExistence type="predicted"/>
<feature type="compositionally biased region" description="Polar residues" evidence="1">
    <location>
        <begin position="49"/>
        <end position="60"/>
    </location>
</feature>
<feature type="region of interest" description="Disordered" evidence="1">
    <location>
        <begin position="32"/>
        <end position="60"/>
    </location>
</feature>
<organism evidence="2">
    <name type="scientific">marine sediment metagenome</name>
    <dbReference type="NCBI Taxonomy" id="412755"/>
    <lineage>
        <taxon>unclassified sequences</taxon>
        <taxon>metagenomes</taxon>
        <taxon>ecological metagenomes</taxon>
    </lineage>
</organism>
<dbReference type="AlphaFoldDB" id="A0A0F9S1N5"/>